<dbReference type="Pfam" id="PF13041">
    <property type="entry name" value="PPR_2"/>
    <property type="match status" value="3"/>
</dbReference>
<dbReference type="GO" id="GO:0000724">
    <property type="term" value="P:double-strand break repair via homologous recombination"/>
    <property type="evidence" value="ECO:0007669"/>
    <property type="project" value="TreeGrafter"/>
</dbReference>
<name>A0A445BCG2_ARAHY</name>
<feature type="transmembrane region" description="Helical" evidence="12">
    <location>
        <begin position="104"/>
        <end position="132"/>
    </location>
</feature>
<evidence type="ECO:0000256" key="1">
    <source>
        <dbReference type="ARBA" id="ARBA00004123"/>
    </source>
</evidence>
<dbReference type="InterPro" id="IPR036533">
    <property type="entry name" value="BAG_dom_sf"/>
</dbReference>
<feature type="region of interest" description="Disordered" evidence="11">
    <location>
        <begin position="1448"/>
        <end position="1497"/>
    </location>
</feature>
<keyword evidence="5" id="KW-0227">DNA damage</keyword>
<feature type="region of interest" description="Disordered" evidence="11">
    <location>
        <begin position="1242"/>
        <end position="1331"/>
    </location>
</feature>
<keyword evidence="12" id="KW-0472">Membrane</keyword>
<dbReference type="InterPro" id="IPR031099">
    <property type="entry name" value="BRCA1-associated"/>
</dbReference>
<feature type="compositionally biased region" description="Polar residues" evidence="11">
    <location>
        <begin position="1455"/>
        <end position="1488"/>
    </location>
</feature>
<accession>A0A445BCG2</accession>
<dbReference type="SMART" id="SM00292">
    <property type="entry name" value="BRCT"/>
    <property type="match status" value="2"/>
</dbReference>
<dbReference type="InterPro" id="IPR036420">
    <property type="entry name" value="BRCT_dom_sf"/>
</dbReference>
<dbReference type="GO" id="GO:0045944">
    <property type="term" value="P:positive regulation of transcription by RNA polymerase II"/>
    <property type="evidence" value="ECO:0007669"/>
    <property type="project" value="TreeGrafter"/>
</dbReference>
<dbReference type="SMART" id="SM00249">
    <property type="entry name" value="PHD"/>
    <property type="match status" value="1"/>
</dbReference>
<evidence type="ECO:0000256" key="9">
    <source>
        <dbReference type="ARBA" id="ARBA00023242"/>
    </source>
</evidence>
<evidence type="ECO:0000256" key="6">
    <source>
        <dbReference type="ARBA" id="ARBA00022771"/>
    </source>
</evidence>
<dbReference type="SUPFAM" id="SSF63491">
    <property type="entry name" value="BAG domain"/>
    <property type="match status" value="1"/>
</dbReference>
<dbReference type="CDD" id="cd17734">
    <property type="entry name" value="BRCT_Bard1_rpt1"/>
    <property type="match status" value="1"/>
</dbReference>
<dbReference type="FunFam" id="1.25.40.10:FF:000427">
    <property type="entry name" value="Pentatricopeptide repeat-containing protein chloroplastic"/>
    <property type="match status" value="1"/>
</dbReference>
<protein>
    <submittedName>
        <fullName evidence="15">Uncharacterized protein</fullName>
    </submittedName>
</protein>
<keyword evidence="3" id="KW-0479">Metal-binding</keyword>
<dbReference type="GO" id="GO:0005634">
    <property type="term" value="C:nucleus"/>
    <property type="evidence" value="ECO:0007669"/>
    <property type="project" value="UniProtKB-SubCell"/>
</dbReference>
<dbReference type="InterPro" id="IPR034732">
    <property type="entry name" value="EPHD"/>
</dbReference>
<dbReference type="PANTHER" id="PTHR13763">
    <property type="entry name" value="BREAST CANCER TYPE 1 SUSCEPTIBILITY PROTEIN BRCA1"/>
    <property type="match status" value="1"/>
</dbReference>
<dbReference type="GO" id="GO:0004842">
    <property type="term" value="F:ubiquitin-protein transferase activity"/>
    <property type="evidence" value="ECO:0007669"/>
    <property type="project" value="TreeGrafter"/>
</dbReference>
<dbReference type="PANTHER" id="PTHR13763:SF0">
    <property type="entry name" value="BREAST CANCER TYPE 1 SUSCEPTIBILITY PROTEIN"/>
    <property type="match status" value="1"/>
</dbReference>
<dbReference type="InterPro" id="IPR002885">
    <property type="entry name" value="PPR_rpt"/>
</dbReference>
<dbReference type="Pfam" id="PF09531">
    <property type="entry name" value="Ndc1_Nup"/>
    <property type="match status" value="2"/>
</dbReference>
<evidence type="ECO:0000259" key="14">
    <source>
        <dbReference type="PROSITE" id="PS51805"/>
    </source>
</evidence>
<organism evidence="15 16">
    <name type="scientific">Arachis hypogaea</name>
    <name type="common">Peanut</name>
    <dbReference type="NCBI Taxonomy" id="3818"/>
    <lineage>
        <taxon>Eukaryota</taxon>
        <taxon>Viridiplantae</taxon>
        <taxon>Streptophyta</taxon>
        <taxon>Embryophyta</taxon>
        <taxon>Tracheophyta</taxon>
        <taxon>Spermatophyta</taxon>
        <taxon>Magnoliopsida</taxon>
        <taxon>eudicotyledons</taxon>
        <taxon>Gunneridae</taxon>
        <taxon>Pentapetalae</taxon>
        <taxon>rosids</taxon>
        <taxon>fabids</taxon>
        <taxon>Fabales</taxon>
        <taxon>Fabaceae</taxon>
        <taxon>Papilionoideae</taxon>
        <taxon>50 kb inversion clade</taxon>
        <taxon>dalbergioids sensu lato</taxon>
        <taxon>Dalbergieae</taxon>
        <taxon>Pterocarpus clade</taxon>
        <taxon>Arachis</taxon>
    </lineage>
</organism>
<feature type="transmembrane region" description="Helical" evidence="12">
    <location>
        <begin position="189"/>
        <end position="208"/>
    </location>
</feature>
<evidence type="ECO:0000256" key="4">
    <source>
        <dbReference type="ARBA" id="ARBA00022737"/>
    </source>
</evidence>
<evidence type="ECO:0000313" key="15">
    <source>
        <dbReference type="EMBL" id="RYR36321.1"/>
    </source>
</evidence>
<dbReference type="GO" id="GO:0051087">
    <property type="term" value="F:protein-folding chaperone binding"/>
    <property type="evidence" value="ECO:0007669"/>
    <property type="project" value="InterPro"/>
</dbReference>
<feature type="region of interest" description="Disordered" evidence="11">
    <location>
        <begin position="1684"/>
        <end position="1703"/>
    </location>
</feature>
<dbReference type="Gene3D" id="1.20.58.120">
    <property type="entry name" value="BAG domain"/>
    <property type="match status" value="1"/>
</dbReference>
<keyword evidence="7" id="KW-0862">Zinc</keyword>
<comment type="subcellular location">
    <subcellularLocation>
        <location evidence="1">Nucleus</location>
    </subcellularLocation>
</comment>
<feature type="region of interest" description="Disordered" evidence="11">
    <location>
        <begin position="1357"/>
        <end position="1386"/>
    </location>
</feature>
<keyword evidence="9" id="KW-0539">Nucleus</keyword>
<dbReference type="InterPro" id="IPR013083">
    <property type="entry name" value="Znf_RING/FYVE/PHD"/>
</dbReference>
<dbReference type="InterPro" id="IPR032867">
    <property type="entry name" value="DYW_dom"/>
</dbReference>
<dbReference type="InterPro" id="IPR001965">
    <property type="entry name" value="Znf_PHD"/>
</dbReference>
<keyword evidence="8" id="KW-0234">DNA repair</keyword>
<dbReference type="Gene3D" id="3.40.50.10190">
    <property type="entry name" value="BRCT domain"/>
    <property type="match status" value="2"/>
</dbReference>
<dbReference type="FunFam" id="1.25.40.10:FF:000366">
    <property type="entry name" value="Pentatricopeptide (PPR) repeat-containing protein"/>
    <property type="match status" value="1"/>
</dbReference>
<feature type="domain" description="BRCT" evidence="13">
    <location>
        <begin position="1923"/>
        <end position="1984"/>
    </location>
</feature>
<feature type="transmembrane region" description="Helical" evidence="12">
    <location>
        <begin position="20"/>
        <end position="38"/>
    </location>
</feature>
<evidence type="ECO:0000256" key="10">
    <source>
        <dbReference type="PROSITE-ProRule" id="PRU00708"/>
    </source>
</evidence>
<evidence type="ECO:0000256" key="8">
    <source>
        <dbReference type="ARBA" id="ARBA00023204"/>
    </source>
</evidence>
<reference evidence="15 16" key="1">
    <citation type="submission" date="2019-01" db="EMBL/GenBank/DDBJ databases">
        <title>Sequencing of cultivated peanut Arachis hypogaea provides insights into genome evolution and oil improvement.</title>
        <authorList>
            <person name="Chen X."/>
        </authorList>
    </citation>
    <scope>NUCLEOTIDE SEQUENCE [LARGE SCALE GENOMIC DNA]</scope>
    <source>
        <strain evidence="16">cv. Fuhuasheng</strain>
        <tissue evidence="15">Leaves</tissue>
    </source>
</reference>
<dbReference type="Pfam" id="PF20431">
    <property type="entry name" value="E_motif"/>
    <property type="match status" value="1"/>
</dbReference>
<dbReference type="FunFam" id="1.25.40.10:FF:000031">
    <property type="entry name" value="Pentatricopeptide repeat-containing protein mitochondrial"/>
    <property type="match status" value="1"/>
</dbReference>
<feature type="domain" description="PHD-type" evidence="14">
    <location>
        <begin position="1732"/>
        <end position="1852"/>
    </location>
</feature>
<dbReference type="InterPro" id="IPR019049">
    <property type="entry name" value="Nucleoporin_prot_Ndc1/Nup"/>
</dbReference>
<evidence type="ECO:0000259" key="13">
    <source>
        <dbReference type="PROSITE" id="PS50172"/>
    </source>
</evidence>
<dbReference type="EMBL" id="SDMP01000010">
    <property type="protein sequence ID" value="RYR36321.1"/>
    <property type="molecule type" value="Genomic_DNA"/>
</dbReference>
<evidence type="ECO:0000256" key="5">
    <source>
        <dbReference type="ARBA" id="ARBA00022763"/>
    </source>
</evidence>
<dbReference type="Gene3D" id="1.25.40.10">
    <property type="entry name" value="Tetratricopeptide repeat domain"/>
    <property type="match status" value="2"/>
</dbReference>
<dbReference type="Gene3D" id="3.30.40.10">
    <property type="entry name" value="Zinc/RING finger domain, C3HC4 (zinc finger)"/>
    <property type="match status" value="1"/>
</dbReference>
<feature type="compositionally biased region" description="Basic residues" evidence="11">
    <location>
        <begin position="1252"/>
        <end position="1263"/>
    </location>
</feature>
<keyword evidence="12" id="KW-1133">Transmembrane helix</keyword>
<dbReference type="InterPro" id="IPR046848">
    <property type="entry name" value="E_motif"/>
</dbReference>
<dbReference type="Proteomes" id="UP000289738">
    <property type="component" value="Chromosome A10"/>
</dbReference>
<evidence type="ECO:0000256" key="7">
    <source>
        <dbReference type="ARBA" id="ARBA00022833"/>
    </source>
</evidence>
<dbReference type="InterPro" id="IPR046849">
    <property type="entry name" value="E2_motif"/>
</dbReference>
<dbReference type="GO" id="GO:0008270">
    <property type="term" value="F:zinc ion binding"/>
    <property type="evidence" value="ECO:0007669"/>
    <property type="project" value="UniProtKB-KW"/>
</dbReference>
<dbReference type="PROSITE" id="PS51375">
    <property type="entry name" value="PPR"/>
    <property type="match status" value="4"/>
</dbReference>
<dbReference type="InterPro" id="IPR011990">
    <property type="entry name" value="TPR-like_helical_dom_sf"/>
</dbReference>
<feature type="compositionally biased region" description="Basic and acidic residues" evidence="11">
    <location>
        <begin position="1311"/>
        <end position="1321"/>
    </location>
</feature>
<comment type="caution">
    <text evidence="15">The sequence shown here is derived from an EMBL/GenBank/DDBJ whole genome shotgun (WGS) entry which is preliminary data.</text>
</comment>
<dbReference type="Pfam" id="PF20430">
    <property type="entry name" value="Eplus_motif"/>
    <property type="match status" value="1"/>
</dbReference>
<evidence type="ECO:0000256" key="12">
    <source>
        <dbReference type="SAM" id="Phobius"/>
    </source>
</evidence>
<keyword evidence="12" id="KW-0812">Transmembrane</keyword>
<dbReference type="Pfam" id="PF13771">
    <property type="entry name" value="zf-HC5HC2H"/>
    <property type="match status" value="1"/>
</dbReference>
<gene>
    <name evidence="15" type="ORF">Ahy_A10g051306</name>
</gene>
<sequence length="2121" mass="236747">MSMSMSSPEVLLKNRFMSFLIWQSIPSTLIFLLFKPFLSSSSSFTSSLSFLTFHFSLLLFSSTLSLIASPHPRRPAPPLQLAARLLCFLFIPSDSAHFRARAKVSLSFVLFAAASAASGLAAAVSLCGLGAIGEGFWVIGRVGLRGFFVGLLFGLHYVLKRRWVLEFPIIQRSTYFSFKMGVPSAGRRALKLSIVASLFSAILLELLPHPFKYSISLQRYVTDQIVFFIATFAIFFCWELTHHLHRVLHTKRSVFAPPKGSAAAETNPTEHLLLALEESDPTSLLRYLAYLDLCMVCEKNVDTWRRAAFFEETGESYKRVIAVCLKPLEQLATILSEGMGNSVDKPAQLSNQLSSPTDSLLDSKCLEQLQLLQLYTWCSRSVASLTACSRKEDKFGVAQLSGSNAAVISTLISCLLAVENFMGKKTNLQSPHQLLGPAGIRWATMNGGRVDVSSGKRRSGPVNSKAYVIADVLRTSIYQIVSAFHDEMLAGAKASLLEKDWITNGKAAFGFANEEALPSCYSVALSWTLMRRNAKIQTATRAINNITLQLNHLARQVSAIDKSISNGDTVPEIQISTLIEMLMRQAIKLKSISTEGDVSAQKSVQFWASSISKLRQIHAFSIRHGVPLNNPDMGKHLIFTIVSFSAPMSYAYHVFAVLHDPNVFTWNTMIRGYAESDDPSPALHFYRKMSASCVDPDTHTYPFLLKAVAKSLNVREGEAIHSVTVRKGFESLVFVQNGLLHMYAVCGDTESAHKVFESMVERDLVAWNSVINGFALNGRPSEALTLFREMNMEGLEPDGFTVVSLLSACAELGALELGRRVHVFLLKVGLTENMHVNNSLLDFYAKCGSIREAKQVFGEMRERNVVSFTSLIVGLAVNGFGEEALEFFKEMEEQRVKPSEITFVGVLYACSHCGMLNEGFNYFRRMKDEYGIMPRIEHYGCMVDLLSRAGLVKQAYEYIQNMPLQPNSVIWRTLLGACTIHGHLGLGEIARSHLLKLEPKHSGDYVLLSNIYAAERRWSDVQTVRRSMLEDGVRKTPGYSMVELGNRVYEFTMGDRSHPRSKDVYALLEKITELLKLEGYVPHTANVLADIEEEEKEQALSYHSEKVAIAFMILNTPPGTPIRVIKNLRVCADCHMAIKLISKVYDREIVIRDRSRLHHFRDGSCSCKDYCFCIVKSMKSSSDCPVCKLPFFPREVRPSPRSLNLVNIYKRMERSSGMNLFLTQNPHQSKFSDEETQCQADADCGREDATRSHRNPAQKRKTLKNSVSGKKNVPDTAKPSLPAKKRVQVPQDPLSETPFKNSSSGDYLCGTRKEGKEKDTDTVNENPLQSERDVPVLSPFFWLREEEGVENLSQQTFGDKLIDESPTPSPPSFSDLKDSDDENPTKLTLSDEVQNKTSFDLFDSELFEWTQRPCSPELFSSPVKLQPLSAGVISENQEDLLEASKELERNKSSDYAENTKLQNSQNGTRLSDVLQPSVTSPFRSSGDINGTKKYKRSRKMREKAAQEQVVEQQDSIVGINVDSNRSLEITEDQSWEKRQASNLGKTSRKCKRVCFDTCTDSNISVVLRNGEVNMAKDSYISHSQKETNKFACQMIPGKCQSERSGKQKLNYVQDQAEELSCMQNQTDGELAGSASSMLNQQTDKNGKMSNKRQIKGKVSIKSISGGSELRSTKKLKLSSDLISQTKAGEQIQPNESTQRSPGVKVLDDTSKEKCSTLKHVPVLTNCESQAEKYQCVFCHSSEESEVSGPMMHYYGTKPVAANYEGGSKVIHSHRNCTEWAPNVYFEDDNAINLEAEISRSRRIKCGFCGLKGAALGCYEKSCRRSFHVPCAKWTTHCRWDMENFVMLCPLHTSCILPCESSGSKGKSNKCRTRDSKSLAFKHGPTNQKGTALGSYKKIVLCCSALSIQERDIVSEFQRVTKVTVLKKWDSSVTHVIASTDENKACKRTLKVLMGILEGKWILNIEWIKACMKEMKPVDEDSYEINLDIHGIHDGPHLGRLRVLNKQPKLLDGFKFYFVGDFMPSYKGYLQDLVTAAGGVILNRKPVSGDANSTSPGMHPPQTLIIYNLELPDKCSPSKRDTISTQRRHDAEVLASSTGSKIASNTWILNSIAACKLQILAE</sequence>
<proteinExistence type="inferred from homology"/>
<dbReference type="CDD" id="cd15571">
    <property type="entry name" value="ePHD"/>
    <property type="match status" value="1"/>
</dbReference>
<evidence type="ECO:0000313" key="16">
    <source>
        <dbReference type="Proteomes" id="UP000289738"/>
    </source>
</evidence>
<keyword evidence="6" id="KW-0863">Zinc-finger</keyword>
<dbReference type="InterPro" id="IPR001357">
    <property type="entry name" value="BRCT_dom"/>
</dbReference>
<dbReference type="PROSITE" id="PS50172">
    <property type="entry name" value="BRCT"/>
    <property type="match status" value="2"/>
</dbReference>
<dbReference type="PROSITE" id="PS51805">
    <property type="entry name" value="EPHD"/>
    <property type="match status" value="1"/>
</dbReference>
<dbReference type="FunFam" id="3.30.40.10:FF:000310">
    <property type="entry name" value="Breast cancer associated RING 1"/>
    <property type="match status" value="1"/>
</dbReference>
<feature type="transmembrane region" description="Helical" evidence="12">
    <location>
        <begin position="138"/>
        <end position="159"/>
    </location>
</feature>
<feature type="repeat" description="PPR" evidence="10">
    <location>
        <begin position="763"/>
        <end position="797"/>
    </location>
</feature>
<evidence type="ECO:0000256" key="3">
    <source>
        <dbReference type="ARBA" id="ARBA00022723"/>
    </source>
</evidence>
<evidence type="ECO:0000256" key="2">
    <source>
        <dbReference type="ARBA" id="ARBA00006643"/>
    </source>
</evidence>
<feature type="domain" description="BRCT" evidence="13">
    <location>
        <begin position="2005"/>
        <end position="2121"/>
    </location>
</feature>
<dbReference type="Pfam" id="PF14432">
    <property type="entry name" value="DYW_deaminase"/>
    <property type="match status" value="1"/>
</dbReference>
<feature type="transmembrane region" description="Helical" evidence="12">
    <location>
        <begin position="50"/>
        <end position="69"/>
    </location>
</feature>
<keyword evidence="4" id="KW-0677">Repeat</keyword>
<evidence type="ECO:0000256" key="11">
    <source>
        <dbReference type="SAM" id="MobiDB-lite"/>
    </source>
</evidence>
<feature type="compositionally biased region" description="Polar residues" evidence="11">
    <location>
        <begin position="1684"/>
        <end position="1700"/>
    </location>
</feature>
<feature type="repeat" description="PPR" evidence="10">
    <location>
        <begin position="662"/>
        <end position="696"/>
    </location>
</feature>
<feature type="repeat" description="PPR" evidence="10">
    <location>
        <begin position="864"/>
        <end position="898"/>
    </location>
</feature>
<comment type="similarity">
    <text evidence="2">Belongs to the PPR family. PCMP-H subfamily.</text>
</comment>
<feature type="repeat" description="PPR" evidence="10">
    <location>
        <begin position="833"/>
        <end position="863"/>
    </location>
</feature>
<keyword evidence="16" id="KW-1185">Reference proteome</keyword>
<feature type="transmembrane region" description="Helical" evidence="12">
    <location>
        <begin position="220"/>
        <end position="241"/>
    </location>
</feature>
<dbReference type="NCBIfam" id="TIGR00756">
    <property type="entry name" value="PPR"/>
    <property type="match status" value="5"/>
</dbReference>
<dbReference type="Pfam" id="PF00533">
    <property type="entry name" value="BRCT"/>
    <property type="match status" value="1"/>
</dbReference>
<dbReference type="SUPFAM" id="SSF52113">
    <property type="entry name" value="BRCT domain"/>
    <property type="match status" value="2"/>
</dbReference>
<dbReference type="FunFam" id="3.40.50.10190:FF:000006">
    <property type="entry name" value="Breast cancer type 1 susceptibility protein homolog"/>
    <property type="match status" value="1"/>
</dbReference>